<dbReference type="Proteomes" id="UP001139488">
    <property type="component" value="Unassembled WGS sequence"/>
</dbReference>
<protein>
    <submittedName>
        <fullName evidence="1">Uncharacterized protein</fullName>
    </submittedName>
</protein>
<organism evidence="1 2">
    <name type="scientific">Vibrio gelatinilyticus</name>
    <dbReference type="NCBI Taxonomy" id="2893468"/>
    <lineage>
        <taxon>Bacteria</taxon>
        <taxon>Pseudomonadati</taxon>
        <taxon>Pseudomonadota</taxon>
        <taxon>Gammaproteobacteria</taxon>
        <taxon>Vibrionales</taxon>
        <taxon>Vibrionaceae</taxon>
        <taxon>Vibrio</taxon>
    </lineage>
</organism>
<proteinExistence type="predicted"/>
<evidence type="ECO:0000313" key="2">
    <source>
        <dbReference type="Proteomes" id="UP001139488"/>
    </source>
</evidence>
<reference evidence="1" key="1">
    <citation type="submission" date="2021-11" db="EMBL/GenBank/DDBJ databases">
        <title>Vibrio ZSDE26 sp. nov. and Vibrio ZSDZ34 sp. nov., isolated from coastal seawater in Qingdao.</title>
        <authorList>
            <person name="Zhang P."/>
        </authorList>
    </citation>
    <scope>NUCLEOTIDE SEQUENCE</scope>
    <source>
        <strain evidence="1">ZSDZ34</strain>
    </source>
</reference>
<dbReference type="EMBL" id="JAJNNZ010000001">
    <property type="protein sequence ID" value="MCJ2375564.1"/>
    <property type="molecule type" value="Genomic_DNA"/>
</dbReference>
<keyword evidence="2" id="KW-1185">Reference proteome</keyword>
<name>A0A9X2AU53_9VIBR</name>
<accession>A0A9X2AU53</accession>
<sequence>MYKGHWYDVSGRERTDLRAMTLDFDSLKLAVDEALNVFPETQLVALNDRLDWGLISIESTKRMLICND</sequence>
<gene>
    <name evidence="1" type="ORF">LNL84_01810</name>
</gene>
<comment type="caution">
    <text evidence="1">The sequence shown here is derived from an EMBL/GenBank/DDBJ whole genome shotgun (WGS) entry which is preliminary data.</text>
</comment>
<evidence type="ECO:0000313" key="1">
    <source>
        <dbReference type="EMBL" id="MCJ2375564.1"/>
    </source>
</evidence>
<dbReference type="RefSeq" id="WP_244354709.1">
    <property type="nucleotide sequence ID" value="NZ_JAJNNZ010000001.1"/>
</dbReference>
<dbReference type="AlphaFoldDB" id="A0A9X2AU53"/>